<feature type="region of interest" description="Disordered" evidence="1">
    <location>
        <begin position="1"/>
        <end position="67"/>
    </location>
</feature>
<feature type="compositionally biased region" description="Polar residues" evidence="1">
    <location>
        <begin position="1"/>
        <end position="12"/>
    </location>
</feature>
<name>A0ABW8JDE7_9GAMM</name>
<evidence type="ECO:0000313" key="4">
    <source>
        <dbReference type="EMBL" id="MFK2879753.1"/>
    </source>
</evidence>
<gene>
    <name evidence="2" type="ORF">ISP25_01435</name>
    <name evidence="3" type="ORF">ISP25_03795</name>
    <name evidence="4" type="ORF">ISP25_22055</name>
</gene>
<keyword evidence="5" id="KW-1185">Reference proteome</keyword>
<dbReference type="EMBL" id="JADIKK010000007">
    <property type="protein sequence ID" value="MFK2875734.1"/>
    <property type="molecule type" value="Genomic_DNA"/>
</dbReference>
<dbReference type="Proteomes" id="UP001620339">
    <property type="component" value="Unassembled WGS sequence"/>
</dbReference>
<feature type="compositionally biased region" description="Polar residues" evidence="1">
    <location>
        <begin position="57"/>
        <end position="67"/>
    </location>
</feature>
<feature type="compositionally biased region" description="Basic and acidic residues" evidence="1">
    <location>
        <begin position="28"/>
        <end position="41"/>
    </location>
</feature>
<evidence type="ECO:0000313" key="3">
    <source>
        <dbReference type="EMBL" id="MFK2876188.1"/>
    </source>
</evidence>
<proteinExistence type="predicted"/>
<dbReference type="EMBL" id="JADIKK010000008">
    <property type="protein sequence ID" value="MFK2876188.1"/>
    <property type="molecule type" value="Genomic_DNA"/>
</dbReference>
<evidence type="ECO:0000313" key="2">
    <source>
        <dbReference type="EMBL" id="MFK2875734.1"/>
    </source>
</evidence>
<protein>
    <recommendedName>
        <fullName evidence="6">Stress-induced protein</fullName>
    </recommendedName>
</protein>
<evidence type="ECO:0000313" key="5">
    <source>
        <dbReference type="Proteomes" id="UP001620339"/>
    </source>
</evidence>
<dbReference type="RefSeq" id="WP_192160416.1">
    <property type="nucleotide sequence ID" value="NZ_JADIKK010000007.1"/>
</dbReference>
<evidence type="ECO:0008006" key="6">
    <source>
        <dbReference type="Google" id="ProtNLM"/>
    </source>
</evidence>
<evidence type="ECO:0000256" key="1">
    <source>
        <dbReference type="SAM" id="MobiDB-lite"/>
    </source>
</evidence>
<comment type="caution">
    <text evidence="4">The sequence shown here is derived from an EMBL/GenBank/DDBJ whole genome shotgun (WGS) entry which is preliminary data.</text>
</comment>
<accession>A0ABW8JDE7</accession>
<organism evidence="4 5">
    <name type="scientific">Rhodanobacter hydrolyticus</name>
    <dbReference type="NCBI Taxonomy" id="2250595"/>
    <lineage>
        <taxon>Bacteria</taxon>
        <taxon>Pseudomonadati</taxon>
        <taxon>Pseudomonadota</taxon>
        <taxon>Gammaproteobacteria</taxon>
        <taxon>Lysobacterales</taxon>
        <taxon>Rhodanobacteraceae</taxon>
        <taxon>Rhodanobacter</taxon>
    </lineage>
</organism>
<reference evidence="4 5" key="1">
    <citation type="submission" date="2020-10" db="EMBL/GenBank/DDBJ databases">
        <title>Phylogeny of dyella-like bacteria.</title>
        <authorList>
            <person name="Fu J."/>
        </authorList>
    </citation>
    <scope>NUCLEOTIDE SEQUENCE [LARGE SCALE GENOMIC DNA]</scope>
    <source>
        <strain evidence="4 5">KACC 19113</strain>
    </source>
</reference>
<sequence>MTHSHSNQNNERGGNHEQPIKAGQQNPKNEDRSSSAAKDSKNSGGSVRGGGQEQHMKSGQQSHKNDR</sequence>
<dbReference type="EMBL" id="JADIKK010000008">
    <property type="protein sequence ID" value="MFK2879753.1"/>
    <property type="molecule type" value="Genomic_DNA"/>
</dbReference>